<dbReference type="GO" id="GO:0010257">
    <property type="term" value="P:NADH dehydrogenase complex assembly"/>
    <property type="evidence" value="ECO:0007669"/>
    <property type="project" value="TreeGrafter"/>
</dbReference>
<evidence type="ECO:0000256" key="1">
    <source>
        <dbReference type="ARBA" id="ARBA00007884"/>
    </source>
</evidence>
<gene>
    <name evidence="3" type="ORF">G7K_1550-t1</name>
</gene>
<feature type="domain" description="NADH:ubiquinone oxidoreductase intermediate-associated protein 30" evidence="2">
    <location>
        <begin position="45"/>
        <end position="208"/>
    </location>
</feature>
<dbReference type="InterPro" id="IPR039131">
    <property type="entry name" value="NDUFAF1"/>
</dbReference>
<dbReference type="GO" id="GO:0051082">
    <property type="term" value="F:unfolded protein binding"/>
    <property type="evidence" value="ECO:0007669"/>
    <property type="project" value="TreeGrafter"/>
</dbReference>
<keyword evidence="4" id="KW-1185">Reference proteome</keyword>
<dbReference type="InterPro" id="IPR008979">
    <property type="entry name" value="Galactose-bd-like_sf"/>
</dbReference>
<dbReference type="SUPFAM" id="SSF49785">
    <property type="entry name" value="Galactose-binding domain-like"/>
    <property type="match status" value="1"/>
</dbReference>
<dbReference type="PANTHER" id="PTHR13194">
    <property type="entry name" value="COMPLEX I INTERMEDIATE-ASSOCIATED PROTEIN 30"/>
    <property type="match status" value="1"/>
</dbReference>
<reference evidence="3 4" key="1">
    <citation type="journal article" date="2011" name="J. Gen. Appl. Microbiol.">
        <title>Draft genome sequencing of the enigmatic yeast Saitoella complicata.</title>
        <authorList>
            <person name="Nishida H."/>
            <person name="Hamamoto M."/>
            <person name="Sugiyama J."/>
        </authorList>
    </citation>
    <scope>NUCLEOTIDE SEQUENCE [LARGE SCALE GENOMIC DNA]</scope>
    <source>
        <strain evidence="3 4">NRRL Y-17804</strain>
    </source>
</reference>
<reference evidence="3 4" key="3">
    <citation type="journal article" date="2015" name="Genome Announc.">
        <title>Draft Genome Sequence of the Archiascomycetous Yeast Saitoella complicata.</title>
        <authorList>
            <person name="Yamauchi K."/>
            <person name="Kondo S."/>
            <person name="Hamamoto M."/>
            <person name="Takahashi Y."/>
            <person name="Ogura Y."/>
            <person name="Hayashi T."/>
            <person name="Nishida H."/>
        </authorList>
    </citation>
    <scope>NUCLEOTIDE SEQUENCE [LARGE SCALE GENOMIC DNA]</scope>
    <source>
        <strain evidence="3 4">NRRL Y-17804</strain>
    </source>
</reference>
<evidence type="ECO:0000313" key="4">
    <source>
        <dbReference type="Proteomes" id="UP000033140"/>
    </source>
</evidence>
<dbReference type="EMBL" id="BACD03000008">
    <property type="protein sequence ID" value="GAO47342.1"/>
    <property type="molecule type" value="Genomic_DNA"/>
</dbReference>
<dbReference type="InterPro" id="IPR013857">
    <property type="entry name" value="NADH-UbQ_OxRdtase-assoc_prot30"/>
</dbReference>
<dbReference type="AlphaFoldDB" id="A0A0E9NBU0"/>
<evidence type="ECO:0000313" key="3">
    <source>
        <dbReference type="EMBL" id="GAO47342.1"/>
    </source>
</evidence>
<dbReference type="PANTHER" id="PTHR13194:SF19">
    <property type="entry name" value="NAD(P)-BINDING ROSSMANN-FOLD SUPERFAMILY PROTEIN"/>
    <property type="match status" value="1"/>
</dbReference>
<proteinExistence type="inferred from homology"/>
<dbReference type="OMA" id="IMVRSFF"/>
<evidence type="ECO:0000259" key="2">
    <source>
        <dbReference type="Pfam" id="PF08547"/>
    </source>
</evidence>
<protein>
    <recommendedName>
        <fullName evidence="2">NADH:ubiquinone oxidoreductase intermediate-associated protein 30 domain-containing protein</fullName>
    </recommendedName>
</protein>
<organism evidence="3 4">
    <name type="scientific">Saitoella complicata (strain BCRC 22490 / CBS 7301 / JCM 7358 / NBRC 10748 / NRRL Y-17804)</name>
    <dbReference type="NCBI Taxonomy" id="698492"/>
    <lineage>
        <taxon>Eukaryota</taxon>
        <taxon>Fungi</taxon>
        <taxon>Dikarya</taxon>
        <taxon>Ascomycota</taxon>
        <taxon>Taphrinomycotina</taxon>
        <taxon>Taphrinomycotina incertae sedis</taxon>
        <taxon>Saitoella</taxon>
    </lineage>
</organism>
<dbReference type="Proteomes" id="UP000033140">
    <property type="component" value="Unassembled WGS sequence"/>
</dbReference>
<reference evidence="3 4" key="2">
    <citation type="journal article" date="2014" name="J. Gen. Appl. Microbiol.">
        <title>The early diverging ascomycetous budding yeast Saitoella complicata has three histone deacetylases belonging to the Clr6, Hos2, and Rpd3 lineages.</title>
        <authorList>
            <person name="Nishida H."/>
            <person name="Matsumoto T."/>
            <person name="Kondo S."/>
            <person name="Hamamoto M."/>
            <person name="Yoshikawa H."/>
        </authorList>
    </citation>
    <scope>NUCLEOTIDE SEQUENCE [LARGE SCALE GENOMIC DNA]</scope>
    <source>
        <strain evidence="3 4">NRRL Y-17804</strain>
    </source>
</reference>
<sequence>MISATLGRSTNTIREQVIRTTRTFAMQSSAPKRLPLFGPPRAWRTEEWTASDDRVRGGSSQSYLEPSSDLIKATFRGHLDTQTLGGAGFASQRTTSTDKTWDVSPYDGIELILARGDGKRYTLVIKTDLPAKRPDGRDESTVSYEYTFLAHDSKEEQVIFIPWDAFKPYYRGKPKNDAAELDLKAIKRWSFMCRSFFAEQEGDFKVVIMTVQAVLNSSKRSSVDPIRICGGSLCSMM</sequence>
<comment type="caution">
    <text evidence="3">The sequence shown here is derived from an EMBL/GenBank/DDBJ whole genome shotgun (WGS) entry which is preliminary data.</text>
</comment>
<accession>A0A0E9NBU0</accession>
<dbReference type="Pfam" id="PF08547">
    <property type="entry name" value="CIA30"/>
    <property type="match status" value="1"/>
</dbReference>
<name>A0A0E9NBU0_SAICN</name>
<comment type="similarity">
    <text evidence="1">Belongs to the CIA30 family.</text>
</comment>